<evidence type="ECO:0000256" key="3">
    <source>
        <dbReference type="RuleBase" id="RU000363"/>
    </source>
</evidence>
<evidence type="ECO:0000256" key="2">
    <source>
        <dbReference type="ARBA" id="ARBA00023002"/>
    </source>
</evidence>
<comment type="similarity">
    <text evidence="1 3">Belongs to the short-chain dehydrogenases/reductases (SDR) family.</text>
</comment>
<dbReference type="Proteomes" id="UP000011682">
    <property type="component" value="Unassembled WGS sequence"/>
</dbReference>
<dbReference type="InterPro" id="IPR036291">
    <property type="entry name" value="NAD(P)-bd_dom_sf"/>
</dbReference>
<gene>
    <name evidence="5" type="ORF">D187_008565</name>
</gene>
<dbReference type="PANTHER" id="PTHR44196">
    <property type="entry name" value="DEHYDROGENASE/REDUCTASE SDR FAMILY MEMBER 7B"/>
    <property type="match status" value="1"/>
</dbReference>
<dbReference type="InterPro" id="IPR020904">
    <property type="entry name" value="Sc_DH/Rdtase_CS"/>
</dbReference>
<dbReference type="PRINTS" id="PR00080">
    <property type="entry name" value="SDRFAMILY"/>
</dbReference>
<accession>S9PIY3</accession>
<evidence type="ECO:0000259" key="4">
    <source>
        <dbReference type="SMART" id="SM00822"/>
    </source>
</evidence>
<name>S9PIY3_CYSF2</name>
<dbReference type="InterPro" id="IPR057326">
    <property type="entry name" value="KR_dom"/>
</dbReference>
<organism evidence="5 6">
    <name type="scientific">Cystobacter fuscus (strain ATCC 25194 / DSM 2262 / NBRC 100088 / M29)</name>
    <dbReference type="NCBI Taxonomy" id="1242864"/>
    <lineage>
        <taxon>Bacteria</taxon>
        <taxon>Pseudomonadati</taxon>
        <taxon>Myxococcota</taxon>
        <taxon>Myxococcia</taxon>
        <taxon>Myxococcales</taxon>
        <taxon>Cystobacterineae</taxon>
        <taxon>Archangiaceae</taxon>
        <taxon>Cystobacter</taxon>
    </lineage>
</organism>
<dbReference type="eggNOG" id="COG3967">
    <property type="taxonomic scope" value="Bacteria"/>
</dbReference>
<dbReference type="Gene3D" id="3.40.50.720">
    <property type="entry name" value="NAD(P)-binding Rossmann-like Domain"/>
    <property type="match status" value="1"/>
</dbReference>
<dbReference type="EMBL" id="ANAH02000007">
    <property type="protein sequence ID" value="EPX62377.1"/>
    <property type="molecule type" value="Genomic_DNA"/>
</dbReference>
<proteinExistence type="inferred from homology"/>
<keyword evidence="6" id="KW-1185">Reference proteome</keyword>
<dbReference type="Pfam" id="PF00106">
    <property type="entry name" value="adh_short"/>
    <property type="match status" value="1"/>
</dbReference>
<dbReference type="CDD" id="cd05370">
    <property type="entry name" value="SDR_c2"/>
    <property type="match status" value="1"/>
</dbReference>
<dbReference type="AlphaFoldDB" id="S9PIY3"/>
<dbReference type="InterPro" id="IPR002347">
    <property type="entry name" value="SDR_fam"/>
</dbReference>
<dbReference type="GO" id="GO:0016491">
    <property type="term" value="F:oxidoreductase activity"/>
    <property type="evidence" value="ECO:0007669"/>
    <property type="project" value="UniProtKB-KW"/>
</dbReference>
<dbReference type="PANTHER" id="PTHR44196:SF1">
    <property type="entry name" value="DEHYDROGENASE_REDUCTASE SDR FAMILY MEMBER 7B"/>
    <property type="match status" value="1"/>
</dbReference>
<comment type="caution">
    <text evidence="5">The sequence shown here is derived from an EMBL/GenBank/DDBJ whole genome shotgun (WGS) entry which is preliminary data.</text>
</comment>
<evidence type="ECO:0000256" key="1">
    <source>
        <dbReference type="ARBA" id="ARBA00006484"/>
    </source>
</evidence>
<dbReference type="OrthoDB" id="5334159at2"/>
<protein>
    <submittedName>
        <fullName evidence="5">DltE</fullName>
    </submittedName>
</protein>
<keyword evidence="2" id="KW-0560">Oxidoreductase</keyword>
<feature type="domain" description="Ketoreductase" evidence="4">
    <location>
        <begin position="6"/>
        <end position="180"/>
    </location>
</feature>
<dbReference type="SUPFAM" id="SSF51735">
    <property type="entry name" value="NAD(P)-binding Rossmann-fold domains"/>
    <property type="match status" value="1"/>
</dbReference>
<dbReference type="PRINTS" id="PR00081">
    <property type="entry name" value="GDHRDH"/>
</dbReference>
<evidence type="ECO:0000313" key="6">
    <source>
        <dbReference type="Proteomes" id="UP000011682"/>
    </source>
</evidence>
<evidence type="ECO:0000313" key="5">
    <source>
        <dbReference type="EMBL" id="EPX62377.1"/>
    </source>
</evidence>
<sequence>MDMASNTVLITGGASGIGLALAERFLRAGSEVIVCGRREDKLREAQRAHPALHTRVCDVAKAEERVALASWVKSAFPRLNVLVNNAGIQRRLKLSDIEDWEASQQELAINLEAPIHLSALLVPHLLQQPRPALLNVTSGLAFAPLAFTPIYCATKAALHSFTLSLRHQLADTALQVIEIVPPAVNTDLGGPGLHTFGVPLDEFADAIVERLRQGEREIGYGTAEKARRASRDELDEAFQRMNSRR</sequence>
<dbReference type="GO" id="GO:0016020">
    <property type="term" value="C:membrane"/>
    <property type="evidence" value="ECO:0007669"/>
    <property type="project" value="TreeGrafter"/>
</dbReference>
<reference evidence="5" key="1">
    <citation type="submission" date="2013-05" db="EMBL/GenBank/DDBJ databases">
        <title>Genome assembly of Cystobacter fuscus DSM 2262.</title>
        <authorList>
            <person name="Sharma G."/>
            <person name="Khatri I."/>
            <person name="Kaur C."/>
            <person name="Mayilraj S."/>
            <person name="Subramanian S."/>
        </authorList>
    </citation>
    <scope>NUCLEOTIDE SEQUENCE [LARGE SCALE GENOMIC DNA]</scope>
    <source>
        <strain evidence="5">DSM 2262</strain>
    </source>
</reference>
<dbReference type="PROSITE" id="PS00061">
    <property type="entry name" value="ADH_SHORT"/>
    <property type="match status" value="1"/>
</dbReference>
<dbReference type="SMART" id="SM00822">
    <property type="entry name" value="PKS_KR"/>
    <property type="match status" value="1"/>
</dbReference>